<dbReference type="GO" id="GO:0009055">
    <property type="term" value="F:electron transfer activity"/>
    <property type="evidence" value="ECO:0007669"/>
    <property type="project" value="TreeGrafter"/>
</dbReference>
<sequence>MNKQVDSHSAEASKKRVLLLFAHPSQGRSEVNAELFKLANTITGVTCVDLYRDYPKYDIDIEREQQRLLEHDVVIFQFPLYWYSTPSILKEWQDLVLEYNFAYGPKGTALHGKHLLCAITAGGKEDAYQCDGYNHYTIRELLHPIEQTASLIGMQYWAPFVLFGARTAVEEGRVSEHMQQWQLLLNAIVEDRVDLKKAGRLPQLSGHLDSALLLDAELLPAADAQSHTKGEA</sequence>
<dbReference type="SUPFAM" id="SSF52218">
    <property type="entry name" value="Flavoproteins"/>
    <property type="match status" value="1"/>
</dbReference>
<reference evidence="3 4" key="1">
    <citation type="submission" date="2013-11" db="EMBL/GenBank/DDBJ databases">
        <title>Whole genome shotgun sequence of Vibrio halioticoli NBRC 102217.</title>
        <authorList>
            <person name="Isaki S."/>
            <person name="Kimura A."/>
            <person name="Ohji S."/>
            <person name="Hosoyama A."/>
            <person name="Fujita N."/>
            <person name="Hashimoto M."/>
            <person name="Hosoyama Y."/>
            <person name="Yamazoe A."/>
        </authorList>
    </citation>
    <scope>NUCLEOTIDE SEQUENCE [LARGE SCALE GENOMIC DNA]</scope>
    <source>
        <strain evidence="3 4">NBRC 102217</strain>
    </source>
</reference>
<dbReference type="InterPro" id="IPR003680">
    <property type="entry name" value="Flavodoxin_fold"/>
</dbReference>
<dbReference type="InterPro" id="IPR046980">
    <property type="entry name" value="KefG/KefF"/>
</dbReference>
<comment type="caution">
    <text evidence="3">The sequence shown here is derived from an EMBL/GenBank/DDBJ whole genome shotgun (WGS) entry which is preliminary data.</text>
</comment>
<dbReference type="GO" id="GO:0003955">
    <property type="term" value="F:NAD(P)H dehydrogenase (quinone) activity"/>
    <property type="evidence" value="ECO:0007669"/>
    <property type="project" value="TreeGrafter"/>
</dbReference>
<evidence type="ECO:0000259" key="2">
    <source>
        <dbReference type="Pfam" id="PF02525"/>
    </source>
</evidence>
<dbReference type="Proteomes" id="UP000017800">
    <property type="component" value="Unassembled WGS sequence"/>
</dbReference>
<dbReference type="InterPro" id="IPR029039">
    <property type="entry name" value="Flavoprotein-like_sf"/>
</dbReference>
<dbReference type="eggNOG" id="COG2249">
    <property type="taxonomic scope" value="Bacteria"/>
</dbReference>
<feature type="domain" description="Flavodoxin-like fold" evidence="2">
    <location>
        <begin position="15"/>
        <end position="182"/>
    </location>
</feature>
<dbReference type="AlphaFoldDB" id="V5FGX6"/>
<evidence type="ECO:0000313" key="3">
    <source>
        <dbReference type="EMBL" id="GAD89131.1"/>
    </source>
</evidence>
<keyword evidence="4" id="KW-1185">Reference proteome</keyword>
<protein>
    <recommendedName>
        <fullName evidence="2">Flavodoxin-like fold domain-containing protein</fullName>
    </recommendedName>
</protein>
<dbReference type="EMBL" id="BAUJ01000015">
    <property type="protein sequence ID" value="GAD89131.1"/>
    <property type="molecule type" value="Genomic_DNA"/>
</dbReference>
<proteinExistence type="predicted"/>
<evidence type="ECO:0000256" key="1">
    <source>
        <dbReference type="ARBA" id="ARBA00023002"/>
    </source>
</evidence>
<dbReference type="Pfam" id="PF02525">
    <property type="entry name" value="Flavodoxin_2"/>
    <property type="match status" value="1"/>
</dbReference>
<gene>
    <name evidence="3" type="ORF">VHA01S_015_00270</name>
</gene>
<dbReference type="PANTHER" id="PTHR47307:SF1">
    <property type="entry name" value="GLUTATHIONE-REGULATED POTASSIUM-EFFLUX SYSTEM ANCILLARY PROTEIN KEFG"/>
    <property type="match status" value="1"/>
</dbReference>
<dbReference type="PANTHER" id="PTHR47307">
    <property type="entry name" value="GLUTATHIONE-REGULATED POTASSIUM-EFFLUX SYSTEM ANCILLARY PROTEIN KEFG"/>
    <property type="match status" value="1"/>
</dbReference>
<dbReference type="OrthoDB" id="9798454at2"/>
<dbReference type="GO" id="GO:0010181">
    <property type="term" value="F:FMN binding"/>
    <property type="evidence" value="ECO:0007669"/>
    <property type="project" value="TreeGrafter"/>
</dbReference>
<accession>V5FGX6</accession>
<dbReference type="RefSeq" id="WP_023403502.1">
    <property type="nucleotide sequence ID" value="NZ_BAUJ01000015.1"/>
</dbReference>
<dbReference type="Gene3D" id="3.40.50.360">
    <property type="match status" value="1"/>
</dbReference>
<evidence type="ECO:0000313" key="4">
    <source>
        <dbReference type="Proteomes" id="UP000017800"/>
    </source>
</evidence>
<name>V5FGX6_9VIBR</name>
<keyword evidence="1" id="KW-0560">Oxidoreductase</keyword>
<organism evidence="3 4">
    <name type="scientific">Vibrio halioticoli NBRC 102217</name>
    <dbReference type="NCBI Taxonomy" id="1219072"/>
    <lineage>
        <taxon>Bacteria</taxon>
        <taxon>Pseudomonadati</taxon>
        <taxon>Pseudomonadota</taxon>
        <taxon>Gammaproteobacteria</taxon>
        <taxon>Vibrionales</taxon>
        <taxon>Vibrionaceae</taxon>
        <taxon>Vibrio</taxon>
    </lineage>
</organism>